<evidence type="ECO:0000313" key="2">
    <source>
        <dbReference type="EMBL" id="MBD9699089.1"/>
    </source>
</evidence>
<evidence type="ECO:0000259" key="1">
    <source>
        <dbReference type="Pfam" id="PF12706"/>
    </source>
</evidence>
<evidence type="ECO:0000313" key="3">
    <source>
        <dbReference type="Proteomes" id="UP000642107"/>
    </source>
</evidence>
<keyword evidence="3" id="KW-1185">Reference proteome</keyword>
<name>A0ABR9DQA1_9MICO</name>
<dbReference type="Pfam" id="PF12706">
    <property type="entry name" value="Lactamase_B_2"/>
    <property type="match status" value="1"/>
</dbReference>
<feature type="domain" description="Metallo-beta-lactamase" evidence="1">
    <location>
        <begin position="35"/>
        <end position="232"/>
    </location>
</feature>
<dbReference type="Proteomes" id="UP000642107">
    <property type="component" value="Unassembled WGS sequence"/>
</dbReference>
<sequence>MRLTIVGCTGSMAGPEAAASSYLLEADDADGRTWRLLLDCGSGAFGPLQALVDPTAIDAVGVTHMHPDHFADLCGLYVYLRYHPTDGTTARQCERPLEVRGPEGAGAKVAATFGMAPEEDFDCMSFSGWDGDPWQVGPMRVEAFRVEHPVEAYGLRVTGPSDEDPSREVSVVYSGDTDECDGIVDAARDADLLLVEAAFLEGRDEPRGIHLTGVRAGRVATRAGARRVVLTHLQPWTDPVRAVAEATTTYAGPIDLARPRAVHVV</sequence>
<dbReference type="RefSeq" id="WP_192278840.1">
    <property type="nucleotide sequence ID" value="NZ_JACZDF010000002.1"/>
</dbReference>
<accession>A0ABR9DQA1</accession>
<organism evidence="2 3">
    <name type="scientific">Flavimobilis rhizosphaerae</name>
    <dbReference type="NCBI Taxonomy" id="2775421"/>
    <lineage>
        <taxon>Bacteria</taxon>
        <taxon>Bacillati</taxon>
        <taxon>Actinomycetota</taxon>
        <taxon>Actinomycetes</taxon>
        <taxon>Micrococcales</taxon>
        <taxon>Jonesiaceae</taxon>
        <taxon>Flavimobilis</taxon>
    </lineage>
</organism>
<proteinExistence type="predicted"/>
<gene>
    <name evidence="2" type="ORF">IGS67_06200</name>
</gene>
<dbReference type="Gene3D" id="3.60.15.10">
    <property type="entry name" value="Ribonuclease Z/Hydroxyacylglutathione hydrolase-like"/>
    <property type="match status" value="1"/>
</dbReference>
<reference evidence="2 3" key="1">
    <citation type="submission" date="2020-09" db="EMBL/GenBank/DDBJ databases">
        <title>Flavimobilis rhizosphaerae sp. nov., isolated from rhizosphere soil of Spartina alterniflora.</title>
        <authorList>
            <person name="Hanqin C."/>
        </authorList>
    </citation>
    <scope>NUCLEOTIDE SEQUENCE [LARGE SCALE GENOMIC DNA]</scope>
    <source>
        <strain evidence="2 3">GY 10621</strain>
    </source>
</reference>
<dbReference type="SUPFAM" id="SSF56281">
    <property type="entry name" value="Metallo-hydrolase/oxidoreductase"/>
    <property type="match status" value="1"/>
</dbReference>
<protein>
    <submittedName>
        <fullName evidence="2">MBL fold metallo-hydrolase</fullName>
    </submittedName>
</protein>
<dbReference type="PANTHER" id="PTHR46018">
    <property type="entry name" value="ZINC PHOSPHODIESTERASE ELAC PROTEIN 1"/>
    <property type="match status" value="1"/>
</dbReference>
<dbReference type="InterPro" id="IPR001279">
    <property type="entry name" value="Metallo-B-lactamas"/>
</dbReference>
<dbReference type="CDD" id="cd07716">
    <property type="entry name" value="RNaseZ_short-form-like_MBL-fold"/>
    <property type="match status" value="1"/>
</dbReference>
<comment type="caution">
    <text evidence="2">The sequence shown here is derived from an EMBL/GenBank/DDBJ whole genome shotgun (WGS) entry which is preliminary data.</text>
</comment>
<dbReference type="PANTHER" id="PTHR46018:SF4">
    <property type="entry name" value="METALLO-HYDROLASE YHFI-RELATED"/>
    <property type="match status" value="1"/>
</dbReference>
<dbReference type="EMBL" id="JACZDF010000002">
    <property type="protein sequence ID" value="MBD9699089.1"/>
    <property type="molecule type" value="Genomic_DNA"/>
</dbReference>
<dbReference type="InterPro" id="IPR036866">
    <property type="entry name" value="RibonucZ/Hydroxyglut_hydro"/>
</dbReference>